<keyword evidence="2" id="KW-1185">Reference proteome</keyword>
<comment type="caution">
    <text evidence="1">The sequence shown here is derived from an EMBL/GenBank/DDBJ whole genome shotgun (WGS) entry which is preliminary data.</text>
</comment>
<dbReference type="EMBL" id="JBHSKP010000019">
    <property type="protein sequence ID" value="MFC5155078.1"/>
    <property type="molecule type" value="Genomic_DNA"/>
</dbReference>
<organism evidence="1 2">
    <name type="scientific">Streptomyces amakusaensis</name>
    <dbReference type="NCBI Taxonomy" id="67271"/>
    <lineage>
        <taxon>Bacteria</taxon>
        <taxon>Bacillati</taxon>
        <taxon>Actinomycetota</taxon>
        <taxon>Actinomycetes</taxon>
        <taxon>Kitasatosporales</taxon>
        <taxon>Streptomycetaceae</taxon>
        <taxon>Streptomyces</taxon>
    </lineage>
</organism>
<name>A0ABW0AMX8_9ACTN</name>
<accession>A0ABW0AMX8</accession>
<dbReference type="RefSeq" id="WP_344474522.1">
    <property type="nucleotide sequence ID" value="NZ_BAAASB010000004.1"/>
</dbReference>
<proteinExistence type="predicted"/>
<evidence type="ECO:0008006" key="3">
    <source>
        <dbReference type="Google" id="ProtNLM"/>
    </source>
</evidence>
<reference evidence="2" key="1">
    <citation type="journal article" date="2019" name="Int. J. Syst. Evol. Microbiol.">
        <title>The Global Catalogue of Microorganisms (GCM) 10K type strain sequencing project: providing services to taxonomists for standard genome sequencing and annotation.</title>
        <authorList>
            <consortium name="The Broad Institute Genomics Platform"/>
            <consortium name="The Broad Institute Genome Sequencing Center for Infectious Disease"/>
            <person name="Wu L."/>
            <person name="Ma J."/>
        </authorList>
    </citation>
    <scope>NUCLEOTIDE SEQUENCE [LARGE SCALE GENOMIC DNA]</scope>
    <source>
        <strain evidence="2">PCU 266</strain>
    </source>
</reference>
<gene>
    <name evidence="1" type="ORF">ACFPRH_25415</name>
</gene>
<dbReference type="Proteomes" id="UP001596160">
    <property type="component" value="Unassembled WGS sequence"/>
</dbReference>
<evidence type="ECO:0000313" key="2">
    <source>
        <dbReference type="Proteomes" id="UP001596160"/>
    </source>
</evidence>
<evidence type="ECO:0000313" key="1">
    <source>
        <dbReference type="EMBL" id="MFC5155078.1"/>
    </source>
</evidence>
<sequence length="159" mass="16734">MSAEYATFGLAPVTRTGGVPPDGAQPAHREFMDFIVAGRPLLLLLSESGAVSPLAADVRPVILTARTPALLLERPAPLAGGRCPLYGCPECRSLECGMVTAVVERAGPDVIWRDFAWQTSLHTGPDHDGFPGTGPFRFRGDLYRAALKPLATGTGPAAP</sequence>
<protein>
    <recommendedName>
        <fullName evidence="3">Oxidoreductase</fullName>
    </recommendedName>
</protein>